<reference evidence="11" key="1">
    <citation type="submission" date="2021-03" db="EMBL/GenBank/DDBJ databases">
        <authorList>
            <person name="Tagirdzhanova G."/>
        </authorList>
    </citation>
    <scope>NUCLEOTIDE SEQUENCE</scope>
</reference>
<feature type="transmembrane region" description="Helical" evidence="10">
    <location>
        <begin position="20"/>
        <end position="43"/>
    </location>
</feature>
<evidence type="ECO:0000256" key="3">
    <source>
        <dbReference type="ARBA" id="ARBA00022617"/>
    </source>
</evidence>
<evidence type="ECO:0000313" key="11">
    <source>
        <dbReference type="EMBL" id="CAF9913826.1"/>
    </source>
</evidence>
<dbReference type="InterPro" id="IPR001128">
    <property type="entry name" value="Cyt_P450"/>
</dbReference>
<comment type="caution">
    <text evidence="11">The sequence shown here is derived from an EMBL/GenBank/DDBJ whole genome shotgun (WGS) entry which is preliminary data.</text>
</comment>
<dbReference type="Proteomes" id="UP000664521">
    <property type="component" value="Unassembled WGS sequence"/>
</dbReference>
<dbReference type="Pfam" id="PF00067">
    <property type="entry name" value="p450"/>
    <property type="match status" value="1"/>
</dbReference>
<dbReference type="FunFam" id="1.10.630.10:FF:000047">
    <property type="entry name" value="Cytochrome P450 monooxygenase"/>
    <property type="match status" value="1"/>
</dbReference>
<dbReference type="EMBL" id="CAJPDS010000013">
    <property type="protein sequence ID" value="CAF9913826.1"/>
    <property type="molecule type" value="Genomic_DNA"/>
</dbReference>
<evidence type="ECO:0000256" key="9">
    <source>
        <dbReference type="RuleBase" id="RU000461"/>
    </source>
</evidence>
<keyword evidence="10" id="KW-0472">Membrane</keyword>
<dbReference type="InterPro" id="IPR002401">
    <property type="entry name" value="Cyt_P450_E_grp-I"/>
</dbReference>
<evidence type="ECO:0000256" key="2">
    <source>
        <dbReference type="ARBA" id="ARBA00010617"/>
    </source>
</evidence>
<keyword evidence="10" id="KW-1133">Transmembrane helix</keyword>
<accession>A0A8H3EUP2</accession>
<feature type="binding site" description="axial binding residue" evidence="8">
    <location>
        <position position="451"/>
    </location>
    <ligand>
        <name>heme</name>
        <dbReference type="ChEBI" id="CHEBI:30413"/>
    </ligand>
    <ligandPart>
        <name>Fe</name>
        <dbReference type="ChEBI" id="CHEBI:18248"/>
    </ligandPart>
</feature>
<dbReference type="PRINTS" id="PR00385">
    <property type="entry name" value="P450"/>
</dbReference>
<keyword evidence="7 9" id="KW-0503">Monooxygenase</keyword>
<dbReference type="PROSITE" id="PS00086">
    <property type="entry name" value="CYTOCHROME_P450"/>
    <property type="match status" value="1"/>
</dbReference>
<evidence type="ECO:0000256" key="1">
    <source>
        <dbReference type="ARBA" id="ARBA00001971"/>
    </source>
</evidence>
<evidence type="ECO:0000256" key="4">
    <source>
        <dbReference type="ARBA" id="ARBA00022723"/>
    </source>
</evidence>
<dbReference type="Gene3D" id="1.10.630.10">
    <property type="entry name" value="Cytochrome P450"/>
    <property type="match status" value="1"/>
</dbReference>
<dbReference type="AlphaFoldDB" id="A0A8H3EUP2"/>
<dbReference type="SUPFAM" id="SSF48264">
    <property type="entry name" value="Cytochrome P450"/>
    <property type="match status" value="1"/>
</dbReference>
<comment type="similarity">
    <text evidence="2 9">Belongs to the cytochrome P450 family.</text>
</comment>
<evidence type="ECO:0000313" key="12">
    <source>
        <dbReference type="Proteomes" id="UP000664521"/>
    </source>
</evidence>
<keyword evidence="3 8" id="KW-0349">Heme</keyword>
<name>A0A8H3EUP2_9LECA</name>
<gene>
    <name evidence="11" type="ORF">HETSPECPRED_001671</name>
</gene>
<dbReference type="PRINTS" id="PR00463">
    <property type="entry name" value="EP450I"/>
</dbReference>
<dbReference type="InterPro" id="IPR036396">
    <property type="entry name" value="Cyt_P450_sf"/>
</dbReference>
<dbReference type="GO" id="GO:0009403">
    <property type="term" value="P:toxin biosynthetic process"/>
    <property type="evidence" value="ECO:0007669"/>
    <property type="project" value="UniProtKB-ARBA"/>
</dbReference>
<dbReference type="PANTHER" id="PTHR24305:SF210">
    <property type="entry name" value="CYTOCHROME P450 MONOOXYGENASE ASQL-RELATED"/>
    <property type="match status" value="1"/>
</dbReference>
<dbReference type="PANTHER" id="PTHR24305">
    <property type="entry name" value="CYTOCHROME P450"/>
    <property type="match status" value="1"/>
</dbReference>
<dbReference type="GO" id="GO:0005506">
    <property type="term" value="F:iron ion binding"/>
    <property type="evidence" value="ECO:0007669"/>
    <property type="project" value="InterPro"/>
</dbReference>
<keyword evidence="4 8" id="KW-0479">Metal-binding</keyword>
<dbReference type="InterPro" id="IPR050121">
    <property type="entry name" value="Cytochrome_P450_monoxygenase"/>
</dbReference>
<keyword evidence="5 9" id="KW-0560">Oxidoreductase</keyword>
<protein>
    <recommendedName>
        <fullName evidence="13">Cytochrome P450</fullName>
    </recommendedName>
</protein>
<dbReference type="GO" id="GO:0004497">
    <property type="term" value="F:monooxygenase activity"/>
    <property type="evidence" value="ECO:0007669"/>
    <property type="project" value="UniProtKB-KW"/>
</dbReference>
<evidence type="ECO:0008006" key="13">
    <source>
        <dbReference type="Google" id="ProtNLM"/>
    </source>
</evidence>
<evidence type="ECO:0000256" key="6">
    <source>
        <dbReference type="ARBA" id="ARBA00023004"/>
    </source>
</evidence>
<evidence type="ECO:0000256" key="7">
    <source>
        <dbReference type="ARBA" id="ARBA00023033"/>
    </source>
</evidence>
<sequence>MDFISKSQTFDNLSWRRVAAGVGLAVTSAVIFCIGNIFYNFYLHPLRHYPGPKFLIVARLPYLKWMASGTLVSHFRELHEKYGPVVRVAPNELSFISQDALKTIYGHRQPGEGFRKNPAFFQPATNGVHSILTSEGDAHSSVRRKILPAFSDKALSEQTDILLHFTGLLIRKLREKIEAPGSSKSVDMFEWYIWTTFDLIGDLAFGEPFDCLEAASFTEWVALVFNAFKTFAFVNISKQLAPLDKLVRLMIPKSMKARQQKVFTLNIEKVDRRIASKKDRPDFLSYIIKGKDGMAMPVEELYANSTLLVLAGSESTASGLAGTTFQLLKNPEAYQKALEEVRSEFATEDEIVPERVKHLPFLAALVSEGLRMYPPFPEGLPRLTPRQGATISGRWVPGGTYVQYSTHAAHRSTDNFADPDVFAPERWLGEARFANDIREASQPFSIGPRSCIGRNLAYLEMRLILARMLWSFDMQLAPESHAWDDQESWIQWDKKPLMVNLSLVKRSE</sequence>
<evidence type="ECO:0000256" key="5">
    <source>
        <dbReference type="ARBA" id="ARBA00023002"/>
    </source>
</evidence>
<proteinExistence type="inferred from homology"/>
<keyword evidence="6 8" id="KW-0408">Iron</keyword>
<dbReference type="InterPro" id="IPR017972">
    <property type="entry name" value="Cyt_P450_CS"/>
</dbReference>
<evidence type="ECO:0000256" key="8">
    <source>
        <dbReference type="PIRSR" id="PIRSR602401-1"/>
    </source>
</evidence>
<evidence type="ECO:0000256" key="10">
    <source>
        <dbReference type="SAM" id="Phobius"/>
    </source>
</evidence>
<dbReference type="OrthoDB" id="1470350at2759"/>
<dbReference type="CDD" id="cd11058">
    <property type="entry name" value="CYP60B-like"/>
    <property type="match status" value="1"/>
</dbReference>
<dbReference type="GO" id="GO:0016705">
    <property type="term" value="F:oxidoreductase activity, acting on paired donors, with incorporation or reduction of molecular oxygen"/>
    <property type="evidence" value="ECO:0007669"/>
    <property type="project" value="InterPro"/>
</dbReference>
<keyword evidence="12" id="KW-1185">Reference proteome</keyword>
<comment type="cofactor">
    <cofactor evidence="1 8">
        <name>heme</name>
        <dbReference type="ChEBI" id="CHEBI:30413"/>
    </cofactor>
</comment>
<dbReference type="GO" id="GO:0020037">
    <property type="term" value="F:heme binding"/>
    <property type="evidence" value="ECO:0007669"/>
    <property type="project" value="InterPro"/>
</dbReference>
<organism evidence="11 12">
    <name type="scientific">Heterodermia speciosa</name>
    <dbReference type="NCBI Taxonomy" id="116794"/>
    <lineage>
        <taxon>Eukaryota</taxon>
        <taxon>Fungi</taxon>
        <taxon>Dikarya</taxon>
        <taxon>Ascomycota</taxon>
        <taxon>Pezizomycotina</taxon>
        <taxon>Lecanoromycetes</taxon>
        <taxon>OSLEUM clade</taxon>
        <taxon>Lecanoromycetidae</taxon>
        <taxon>Caliciales</taxon>
        <taxon>Physciaceae</taxon>
        <taxon>Heterodermia</taxon>
    </lineage>
</organism>
<keyword evidence="10" id="KW-0812">Transmembrane</keyword>